<dbReference type="AlphaFoldDB" id="A0A382NLG3"/>
<dbReference type="EMBL" id="UINC01101323">
    <property type="protein sequence ID" value="SVC62039.1"/>
    <property type="molecule type" value="Genomic_DNA"/>
</dbReference>
<name>A0A382NLG3_9ZZZZ</name>
<evidence type="ECO:0000313" key="1">
    <source>
        <dbReference type="EMBL" id="SVC62039.1"/>
    </source>
</evidence>
<proteinExistence type="predicted"/>
<organism evidence="1">
    <name type="scientific">marine metagenome</name>
    <dbReference type="NCBI Taxonomy" id="408172"/>
    <lineage>
        <taxon>unclassified sequences</taxon>
        <taxon>metagenomes</taxon>
        <taxon>ecological metagenomes</taxon>
    </lineage>
</organism>
<gene>
    <name evidence="1" type="ORF">METZ01_LOCUS314893</name>
</gene>
<accession>A0A382NLG3</accession>
<feature type="non-terminal residue" evidence="1">
    <location>
        <position position="178"/>
    </location>
</feature>
<protein>
    <submittedName>
        <fullName evidence="1">Uncharacterized protein</fullName>
    </submittedName>
</protein>
<sequence>MKMEASIFFDSYLPHAMRQAVEYAGQDGFVASLPQLLNARINTPYENIIWNTHFNPNSEENLLTTPQGNRVVLTVHGGGIFGSPDRYEKLFRASTDRDSEYGFTGLFAAQITQQEAHDLLGGKTPDGASIPVYSFDEFKRGINDLPRRYAIVTDFDTAKKSECGYVSFDALRDDPMVI</sequence>
<reference evidence="1" key="1">
    <citation type="submission" date="2018-05" db="EMBL/GenBank/DDBJ databases">
        <authorList>
            <person name="Lanie J.A."/>
            <person name="Ng W.-L."/>
            <person name="Kazmierczak K.M."/>
            <person name="Andrzejewski T.M."/>
            <person name="Davidsen T.M."/>
            <person name="Wayne K.J."/>
            <person name="Tettelin H."/>
            <person name="Glass J.I."/>
            <person name="Rusch D."/>
            <person name="Podicherti R."/>
            <person name="Tsui H.-C.T."/>
            <person name="Winkler M.E."/>
        </authorList>
    </citation>
    <scope>NUCLEOTIDE SEQUENCE</scope>
</reference>